<feature type="domain" description="Antitoxin Xre/MbcA/ParS-like toxin-binding" evidence="1">
    <location>
        <begin position="77"/>
        <end position="122"/>
    </location>
</feature>
<dbReference type="Pfam" id="PF09722">
    <property type="entry name" value="Xre_MbcA_ParS_C"/>
    <property type="match status" value="1"/>
</dbReference>
<dbReference type="GO" id="GO:0003677">
    <property type="term" value="F:DNA binding"/>
    <property type="evidence" value="ECO:0007669"/>
    <property type="project" value="InterPro"/>
</dbReference>
<reference evidence="3 4" key="1">
    <citation type="submission" date="2019-05" db="EMBL/GenBank/DDBJ databases">
        <title>Complete genome sequence of Pseudoalteromonas sp. 16-SW-7(T) isolated from the Okhotsk Sea, Russia.</title>
        <authorList>
            <person name="Nguyen T.H."/>
            <person name="Nedashkovskaya O.I."/>
            <person name="Kim S.-G."/>
        </authorList>
    </citation>
    <scope>NUCLEOTIDE SEQUENCE [LARGE SCALE GENOMIC DNA]</scope>
    <source>
        <strain evidence="3 4">16-SW-7</strain>
    </source>
</reference>
<dbReference type="EMBL" id="CP040559">
    <property type="protein sequence ID" value="QCU76369.1"/>
    <property type="molecule type" value="Genomic_DNA"/>
</dbReference>
<proteinExistence type="predicted"/>
<dbReference type="InterPro" id="IPR024467">
    <property type="entry name" value="Xre/MbcA/ParS-like_toxin-bd"/>
</dbReference>
<evidence type="ECO:0000313" key="4">
    <source>
        <dbReference type="Proteomes" id="UP000310065"/>
    </source>
</evidence>
<dbReference type="InterPro" id="IPR046847">
    <property type="entry name" value="Xre-like_HTH"/>
</dbReference>
<evidence type="ECO:0000313" key="3">
    <source>
        <dbReference type="EMBL" id="QCU76369.1"/>
    </source>
</evidence>
<accession>A0A4P9J6D3</accession>
<dbReference type="Proteomes" id="UP000310065">
    <property type="component" value="Chromosome S1"/>
</dbReference>
<organism evidence="3 4">
    <name type="scientific">Pseudoalteromonas distincta</name>
    <dbReference type="NCBI Taxonomy" id="77608"/>
    <lineage>
        <taxon>Bacteria</taxon>
        <taxon>Pseudomonadati</taxon>
        <taxon>Pseudomonadota</taxon>
        <taxon>Gammaproteobacteria</taxon>
        <taxon>Alteromonadales</taxon>
        <taxon>Pseudoalteromonadaceae</taxon>
        <taxon>Pseudoalteromonas</taxon>
    </lineage>
</organism>
<evidence type="ECO:0000259" key="1">
    <source>
        <dbReference type="Pfam" id="PF09722"/>
    </source>
</evidence>
<evidence type="ECO:0000259" key="2">
    <source>
        <dbReference type="Pfam" id="PF20432"/>
    </source>
</evidence>
<dbReference type="Pfam" id="PF20432">
    <property type="entry name" value="Xre-like-HTH"/>
    <property type="match status" value="1"/>
</dbReference>
<sequence>MKLLSMNLKSTETAKIALKTYFNIMKEWDVNEGKQRILLGKPDEFTFERWKRGSVTTLTSDVLERISYVLGIYKNLGILFPERAQANEWLNKPNEAFNGSTALNRMLLGTIGNLREVRYYLDEQL</sequence>
<name>A0A4P9J6D3_9GAMM</name>
<dbReference type="AlphaFoldDB" id="A0A4P9J6D3"/>
<gene>
    <name evidence="3" type="ORF">FFU37_18035</name>
</gene>
<dbReference type="KEGG" id="pdv:FFU37_18035"/>
<protein>
    <submittedName>
        <fullName evidence="3">DUF2384 domain-containing protein</fullName>
    </submittedName>
</protein>
<feature type="domain" description="Antitoxin Xre-like helix-turn-helix" evidence="2">
    <location>
        <begin position="12"/>
        <end position="70"/>
    </location>
</feature>